<dbReference type="SUPFAM" id="SSF53927">
    <property type="entry name" value="Cytidine deaminase-like"/>
    <property type="match status" value="1"/>
</dbReference>
<name>A0A397V3V5_9GLOM</name>
<dbReference type="Gene3D" id="1.10.287.440">
    <property type="match status" value="1"/>
</dbReference>
<dbReference type="InterPro" id="IPR024051">
    <property type="entry name" value="AICAR_Tfase_dup_dom_sf"/>
</dbReference>
<keyword evidence="2" id="KW-1185">Reference proteome</keyword>
<dbReference type="InterPro" id="IPR002695">
    <property type="entry name" value="PurH-like"/>
</dbReference>
<protein>
    <submittedName>
        <fullName evidence="1">Cytidine deaminase-like protein</fullName>
    </submittedName>
</protein>
<proteinExistence type="predicted"/>
<accession>A0A397V3V5</accession>
<dbReference type="GO" id="GO:0004643">
    <property type="term" value="F:phosphoribosylaminoimidazolecarboxamide formyltransferase activity"/>
    <property type="evidence" value="ECO:0007669"/>
    <property type="project" value="InterPro"/>
</dbReference>
<organism evidence="1 2">
    <name type="scientific">Gigaspora rosea</name>
    <dbReference type="NCBI Taxonomy" id="44941"/>
    <lineage>
        <taxon>Eukaryota</taxon>
        <taxon>Fungi</taxon>
        <taxon>Fungi incertae sedis</taxon>
        <taxon>Mucoromycota</taxon>
        <taxon>Glomeromycotina</taxon>
        <taxon>Glomeromycetes</taxon>
        <taxon>Diversisporales</taxon>
        <taxon>Gigasporaceae</taxon>
        <taxon>Gigaspora</taxon>
    </lineage>
</organism>
<dbReference type="AlphaFoldDB" id="A0A397V3V5"/>
<evidence type="ECO:0000313" key="2">
    <source>
        <dbReference type="Proteomes" id="UP000266673"/>
    </source>
</evidence>
<dbReference type="InterPro" id="IPR024050">
    <property type="entry name" value="AICAR_Tfase_insert_dom_sf"/>
</dbReference>
<dbReference type="EMBL" id="QKWP01000656">
    <property type="protein sequence ID" value="RIB16702.1"/>
    <property type="molecule type" value="Genomic_DNA"/>
</dbReference>
<comment type="caution">
    <text evidence="1">The sequence shown here is derived from an EMBL/GenBank/DDBJ whole genome shotgun (WGS) entry which is preliminary data.</text>
</comment>
<dbReference type="Gene3D" id="3.40.50.1380">
    <property type="entry name" value="Methylglyoxal synthase-like domain"/>
    <property type="match status" value="1"/>
</dbReference>
<dbReference type="PANTHER" id="PTHR11692:SF0">
    <property type="entry name" value="BIFUNCTIONAL PURINE BIOSYNTHESIS PROTEIN ATIC"/>
    <property type="match status" value="1"/>
</dbReference>
<dbReference type="InterPro" id="IPR036914">
    <property type="entry name" value="MGS-like_dom_sf"/>
</dbReference>
<evidence type="ECO:0000313" key="1">
    <source>
        <dbReference type="EMBL" id="RIB16702.1"/>
    </source>
</evidence>
<dbReference type="GO" id="GO:0003937">
    <property type="term" value="F:IMP cyclohydrolase activity"/>
    <property type="evidence" value="ECO:0007669"/>
    <property type="project" value="InterPro"/>
</dbReference>
<dbReference type="OrthoDB" id="6017153at2759"/>
<dbReference type="GO" id="GO:0005829">
    <property type="term" value="C:cytosol"/>
    <property type="evidence" value="ECO:0007669"/>
    <property type="project" value="TreeGrafter"/>
</dbReference>
<dbReference type="InterPro" id="IPR016193">
    <property type="entry name" value="Cytidine_deaminase-like"/>
</dbReference>
<gene>
    <name evidence="1" type="ORF">C2G38_2189222</name>
</gene>
<dbReference type="SMART" id="SM00798">
    <property type="entry name" value="AICARFT_IMPCHas"/>
    <property type="match status" value="1"/>
</dbReference>
<dbReference type="Proteomes" id="UP000266673">
    <property type="component" value="Unassembled WGS sequence"/>
</dbReference>
<dbReference type="GO" id="GO:0006189">
    <property type="term" value="P:'de novo' IMP biosynthetic process"/>
    <property type="evidence" value="ECO:0007669"/>
    <property type="project" value="TreeGrafter"/>
</dbReference>
<dbReference type="Gene3D" id="3.40.140.20">
    <property type="match status" value="2"/>
</dbReference>
<sequence>MLLRAAAKYHDCVTILSDPNDYSIAFNQTANYDEAISNYFRQQNAKDISQLTLCYGYINLLNVLNGWPLVKAVLDLSAAAYFKHLSPAGAAVGLPLDEIEKRMSSFVDWNVLSDIVDVPTAKIFRVSIRWCYCPGYYDQLPNSAITGLIVAAIVHKYTQSNSVSCENIDDWWLRHHPKVITFDFKKITKRAEKSLERALWESQFNTIPEPLTSEERKLHLASLSDAALSLMYSFLFQTISSSSSICVNYVAATSGSMQDQAVIQVADEHRMVLVHTELRLLHH</sequence>
<dbReference type="STRING" id="44941.A0A397V3V5"/>
<reference evidence="1 2" key="1">
    <citation type="submission" date="2018-06" db="EMBL/GenBank/DDBJ databases">
        <title>Comparative genomics reveals the genomic features of Rhizophagus irregularis, R. cerebriforme, R. diaphanum and Gigaspora rosea, and their symbiotic lifestyle signature.</title>
        <authorList>
            <person name="Morin E."/>
            <person name="San Clemente H."/>
            <person name="Chen E.C.H."/>
            <person name="De La Providencia I."/>
            <person name="Hainaut M."/>
            <person name="Kuo A."/>
            <person name="Kohler A."/>
            <person name="Murat C."/>
            <person name="Tang N."/>
            <person name="Roy S."/>
            <person name="Loubradou J."/>
            <person name="Henrissat B."/>
            <person name="Grigoriev I.V."/>
            <person name="Corradi N."/>
            <person name="Roux C."/>
            <person name="Martin F.M."/>
        </authorList>
    </citation>
    <scope>NUCLEOTIDE SEQUENCE [LARGE SCALE GENOMIC DNA]</scope>
    <source>
        <strain evidence="1 2">DAOM 194757</strain>
    </source>
</reference>
<dbReference type="PANTHER" id="PTHR11692">
    <property type="entry name" value="BIFUNCTIONAL PURINE BIOSYNTHESIS PROTEIN PURH"/>
    <property type="match status" value="1"/>
</dbReference>